<dbReference type="EMBL" id="JAAGXA010000011">
    <property type="protein sequence ID" value="NEN79663.1"/>
    <property type="molecule type" value="Genomic_DNA"/>
</dbReference>
<dbReference type="AlphaFoldDB" id="A0A6P0HM13"/>
<dbReference type="GO" id="GO:0032259">
    <property type="term" value="P:methylation"/>
    <property type="evidence" value="ECO:0007669"/>
    <property type="project" value="UniProtKB-KW"/>
</dbReference>
<dbReference type="GO" id="GO:0008168">
    <property type="term" value="F:methyltransferase activity"/>
    <property type="evidence" value="ECO:0007669"/>
    <property type="project" value="UniProtKB-KW"/>
</dbReference>
<accession>A0A6P0HM13</accession>
<dbReference type="Gene3D" id="3.40.50.150">
    <property type="entry name" value="Vaccinia Virus protein VP39"/>
    <property type="match status" value="1"/>
</dbReference>
<evidence type="ECO:0000313" key="2">
    <source>
        <dbReference type="Proteomes" id="UP000468687"/>
    </source>
</evidence>
<dbReference type="Proteomes" id="UP000468687">
    <property type="component" value="Unassembled WGS sequence"/>
</dbReference>
<dbReference type="SUPFAM" id="SSF53335">
    <property type="entry name" value="S-adenosyl-L-methionine-dependent methyltransferases"/>
    <property type="match status" value="1"/>
</dbReference>
<gene>
    <name evidence="1" type="ORF">G3T38_15410</name>
</gene>
<proteinExistence type="predicted"/>
<keyword evidence="1" id="KW-0808">Transferase</keyword>
<keyword evidence="2" id="KW-1185">Reference proteome</keyword>
<keyword evidence="1" id="KW-0489">Methyltransferase</keyword>
<reference evidence="1 2" key="1">
    <citation type="journal article" date="2014" name="Int. J. Syst. Evol. Microbiol.">
        <title>Nocardioides zeae sp. nov., isolated from the stem of Zea mays.</title>
        <authorList>
            <person name="Glaeser S.P."/>
            <person name="McInroy J.A."/>
            <person name="Busse H.J."/>
            <person name="Kampfer P."/>
        </authorList>
    </citation>
    <scope>NUCLEOTIDE SEQUENCE [LARGE SCALE GENOMIC DNA]</scope>
    <source>
        <strain evidence="1 2">JCM 30728</strain>
    </source>
</reference>
<comment type="caution">
    <text evidence="1">The sequence shown here is derived from an EMBL/GenBank/DDBJ whole genome shotgun (WGS) entry which is preliminary data.</text>
</comment>
<dbReference type="InterPro" id="IPR029063">
    <property type="entry name" value="SAM-dependent_MTases_sf"/>
</dbReference>
<dbReference type="RefSeq" id="WP_163773210.1">
    <property type="nucleotide sequence ID" value="NZ_JAAGXA010000011.1"/>
</dbReference>
<name>A0A6P0HM13_9ACTN</name>
<protein>
    <submittedName>
        <fullName evidence="1">Class I SAM-dependent methyltransferase</fullName>
    </submittedName>
</protein>
<organism evidence="1 2">
    <name type="scientific">Nocardioides zeae</name>
    <dbReference type="NCBI Taxonomy" id="1457234"/>
    <lineage>
        <taxon>Bacteria</taxon>
        <taxon>Bacillati</taxon>
        <taxon>Actinomycetota</taxon>
        <taxon>Actinomycetes</taxon>
        <taxon>Propionibacteriales</taxon>
        <taxon>Nocardioidaceae</taxon>
        <taxon>Nocardioides</taxon>
    </lineage>
</organism>
<evidence type="ECO:0000313" key="1">
    <source>
        <dbReference type="EMBL" id="NEN79663.1"/>
    </source>
</evidence>
<sequence>MKALYVRLLRALRGVLRTTGLLRLLDRWAARSRTGLWVRSWLSIYDLDELVRHDVPWWTFDAADRVEAFLRARPGARALEWGSGASTVWLAARCAEVVSIEHDVDWAASMRPVLPTNAELRVVPPGDARTRLTREVVASAKPGFADLDFADYVAEVDRVPGVFDLVVVDGRAREACLERAVGRVAPGGLVVVDNVDRARYRDAIARVEARLGGRARVTWTRGRTPTLPYPTRTALLEPSP</sequence>